<feature type="transmembrane region" description="Helical" evidence="1">
    <location>
        <begin position="268"/>
        <end position="288"/>
    </location>
</feature>
<feature type="transmembrane region" description="Helical" evidence="1">
    <location>
        <begin position="153"/>
        <end position="184"/>
    </location>
</feature>
<feature type="transmembrane region" description="Helical" evidence="1">
    <location>
        <begin position="928"/>
        <end position="948"/>
    </location>
</feature>
<dbReference type="RefSeq" id="WP_015652247.1">
    <property type="nucleotide sequence ID" value="NC_020506.1"/>
</dbReference>
<feature type="transmembrane region" description="Helical" evidence="1">
    <location>
        <begin position="954"/>
        <end position="976"/>
    </location>
</feature>
<keyword evidence="1" id="KW-0472">Membrane</keyword>
<dbReference type="PATRIC" id="fig|1121353.3.peg.2452"/>
<evidence type="ECO:0000313" key="3">
    <source>
        <dbReference type="EMBL" id="AGG67821.1"/>
    </source>
</evidence>
<dbReference type="KEGG" id="ccn:H924_11990"/>
<evidence type="ECO:0000313" key="4">
    <source>
        <dbReference type="Proteomes" id="UP000011760"/>
    </source>
</evidence>
<dbReference type="eggNOG" id="COG4981">
    <property type="taxonomic scope" value="Bacteria"/>
</dbReference>
<dbReference type="Proteomes" id="UP000011760">
    <property type="component" value="Chromosome"/>
</dbReference>
<organism evidence="3 4">
    <name type="scientific">Corynebacterium callunae DSM 20147</name>
    <dbReference type="NCBI Taxonomy" id="1121353"/>
    <lineage>
        <taxon>Bacteria</taxon>
        <taxon>Bacillati</taxon>
        <taxon>Actinomycetota</taxon>
        <taxon>Actinomycetes</taxon>
        <taxon>Mycobacteriales</taxon>
        <taxon>Corynebacteriaceae</taxon>
        <taxon>Corynebacterium</taxon>
    </lineage>
</organism>
<keyword evidence="4" id="KW-1185">Reference proteome</keyword>
<dbReference type="Pfam" id="PF11847">
    <property type="entry name" value="GT-C_AftD"/>
    <property type="match status" value="1"/>
</dbReference>
<dbReference type="STRING" id="1121353.H924_11990"/>
<dbReference type="EMBL" id="CP004354">
    <property type="protein sequence ID" value="AGG67821.1"/>
    <property type="molecule type" value="Genomic_DNA"/>
</dbReference>
<dbReference type="GO" id="GO:0016740">
    <property type="term" value="F:transferase activity"/>
    <property type="evidence" value="ECO:0007669"/>
    <property type="project" value="InterPro"/>
</dbReference>
<name>M1TUC2_9CORY</name>
<dbReference type="AlphaFoldDB" id="M1TUC2"/>
<feature type="transmembrane region" description="Helical" evidence="1">
    <location>
        <begin position="332"/>
        <end position="351"/>
    </location>
</feature>
<evidence type="ECO:0000259" key="2">
    <source>
        <dbReference type="Pfam" id="PF11847"/>
    </source>
</evidence>
<keyword evidence="1" id="KW-0812">Transmembrane</keyword>
<dbReference type="HOGENOM" id="CLU_003192_1_0_11"/>
<evidence type="ECO:0000256" key="1">
    <source>
        <dbReference type="SAM" id="Phobius"/>
    </source>
</evidence>
<dbReference type="InterPro" id="IPR021798">
    <property type="entry name" value="AftD_N"/>
</dbReference>
<feature type="transmembrane region" description="Helical" evidence="1">
    <location>
        <begin position="988"/>
        <end position="1008"/>
    </location>
</feature>
<accession>M1TUC2</accession>
<protein>
    <recommendedName>
        <fullName evidence="2">Alpha-(1-&gt;3)-arabinofuranosyltransferase N-terminal GT-C domain-containing protein</fullName>
    </recommendedName>
</protein>
<feature type="transmembrane region" description="Helical" evidence="1">
    <location>
        <begin position="107"/>
        <end position="133"/>
    </location>
</feature>
<feature type="transmembrane region" description="Helical" evidence="1">
    <location>
        <begin position="196"/>
        <end position="217"/>
    </location>
</feature>
<gene>
    <name evidence="3" type="ORF">H924_11990</name>
</gene>
<keyword evidence="1" id="KW-1133">Transmembrane helix</keyword>
<sequence length="1024" mass="110585">MWIVLGFLAFLQPLGQVAADTKLDLMLNPAGFLSGALHAWTDTFTMGQLQNQAYGYLFPQGLFFLLTDFLPDWIAQRLWWWLLLGIGFSGFLKLVTQLRIGTPAFRIIAALLFALSPRTLTTLTAISSEAWPIMVAPWVCLPLLRLSLDLPAFALSLFPAACMGAVNATATMAALLPATLILLYRLLPHPKQWWQLPVWGLAIVAVNSWWVGPLIVLGRYAPPFTEFIESASVTTAWLNPIEILRGTTSWTTFVDTERQAGYLLVNDALFVMLSVLVAAAGLAGLALLKPRGLWVFMLSIGLLILGSAHLPAVQSFLDGAGAPLRNIHKFDLLVRLPLMVGVAALGSYLPLRLLTRPPSHPTTPQPGQKRQAAAVLVVLIALGAIAPAWSGRLLPQGTWDEVPAYWYEATEFINNNATNTRTLIWPSSSFARQDWGWTRDEPAQPLLEVPWAVRDAIPLVPPEAIRGLDGLESLAESSAQSLPAESLKRLGIGVVLVRHDLSTNSSPKVKIEGEKHTFGEVDVYVINPKQDMMLADSTDVPTVAGGGEILALLDSINGYSPHTLTSANADIVSDTPQLVGTNYGDGKSSAALASLAETEVKNRIVDYPSAGPRTQVVTEGSIVASSSGSDATSWGGAIPDRSINSLVDGRFNTAWFPTPGDSKPWLEVRGSGTTLSISPRDNVTVTITSGDSVMVRELKKGQSTTLKLAAPEARLEFDHFVGISELQMDGLSRTITVPDTSPEVQQFIFQRLTVPTAYLDRAFTVPRYMEVTLAAQSCRNIELDGQRVDCGPLNLSAGTHMLRTQSEWVTFTATTPRTAVEPLTNIQAAPTDRLLLTTRAFNSGSQALLDETPLQAVEIDAGAQAFVIPAGLSGELNFGFAGEKPYRFSLFGGMELTLLVLAAAAWICSRRKVSAEPWQDNSNAPWSALFLIPMLGWWIIPAAASWLILRFTLIPRWALAAVPVGICGLWLAQAPWPDASYPGDSPALTLLAGIGVLALFAPTVAPAAPPKHNLPQPPESSTTP</sequence>
<proteinExistence type="predicted"/>
<reference evidence="3 4" key="1">
    <citation type="submission" date="2013-02" db="EMBL/GenBank/DDBJ databases">
        <title>The complete genome sequence of Corynebacterium callunae DSM 20147.</title>
        <authorList>
            <person name="Ruckert C."/>
            <person name="Albersmeier A."/>
            <person name="Kalinowski J."/>
        </authorList>
    </citation>
    <scope>NUCLEOTIDE SEQUENCE [LARGE SCALE GENOMIC DNA]</scope>
    <source>
        <strain evidence="3 4">DSM 20147</strain>
    </source>
</reference>
<feature type="transmembrane region" description="Helical" evidence="1">
    <location>
        <begin position="888"/>
        <end position="908"/>
    </location>
</feature>
<feature type="transmembrane region" description="Helical" evidence="1">
    <location>
        <begin position="293"/>
        <end position="312"/>
    </location>
</feature>
<feature type="transmembrane region" description="Helical" evidence="1">
    <location>
        <begin position="78"/>
        <end position="95"/>
    </location>
</feature>
<feature type="transmembrane region" description="Helical" evidence="1">
    <location>
        <begin position="372"/>
        <end position="389"/>
    </location>
</feature>
<feature type="domain" description="Alpha-(1-&gt;3)-arabinofuranosyltransferase N-terminal GT-C" evidence="2">
    <location>
        <begin position="5"/>
        <end position="508"/>
    </location>
</feature>